<feature type="chain" id="PRO_5003865803" evidence="1">
    <location>
        <begin position="24"/>
        <end position="96"/>
    </location>
</feature>
<protein>
    <submittedName>
        <fullName evidence="2">Uncharacterized protein</fullName>
    </submittedName>
</protein>
<reference evidence="2 3" key="1">
    <citation type="journal article" date="2012" name="J. Bacteriol.">
        <title>Genome Sequence of Nitratireductor indicus Type Strain C115.</title>
        <authorList>
            <person name="Lai Q."/>
            <person name="Li G."/>
            <person name="Yu Z."/>
            <person name="Shao Z."/>
        </authorList>
    </citation>
    <scope>NUCLEOTIDE SEQUENCE [LARGE SCALE GENOMIC DNA]</scope>
    <source>
        <strain evidence="2 3">C115</strain>
    </source>
</reference>
<keyword evidence="3" id="KW-1185">Reference proteome</keyword>
<proteinExistence type="predicted"/>
<gene>
    <name evidence="2" type="ORF">NA8A_09014</name>
</gene>
<dbReference type="AlphaFoldDB" id="K2NTZ9"/>
<evidence type="ECO:0000313" key="3">
    <source>
        <dbReference type="Proteomes" id="UP000007374"/>
    </source>
</evidence>
<dbReference type="Proteomes" id="UP000007374">
    <property type="component" value="Unassembled WGS sequence"/>
</dbReference>
<comment type="caution">
    <text evidence="2">The sequence shown here is derived from an EMBL/GenBank/DDBJ whole genome shotgun (WGS) entry which is preliminary data.</text>
</comment>
<accession>K2NTZ9</accession>
<organism evidence="2 3">
    <name type="scientific">Nitratireductor indicus C115</name>
    <dbReference type="NCBI Taxonomy" id="1231190"/>
    <lineage>
        <taxon>Bacteria</taxon>
        <taxon>Pseudomonadati</taxon>
        <taxon>Pseudomonadota</taxon>
        <taxon>Alphaproteobacteria</taxon>
        <taxon>Hyphomicrobiales</taxon>
        <taxon>Phyllobacteriaceae</taxon>
        <taxon>Nitratireductor</taxon>
    </lineage>
</organism>
<dbReference type="EMBL" id="AMSI01000005">
    <property type="protein sequence ID" value="EKF42795.1"/>
    <property type="molecule type" value="Genomic_DNA"/>
</dbReference>
<feature type="signal peptide" evidence="1">
    <location>
        <begin position="1"/>
        <end position="23"/>
    </location>
</feature>
<dbReference type="PATRIC" id="fig|1231190.3.peg.1886"/>
<evidence type="ECO:0000256" key="1">
    <source>
        <dbReference type="SAM" id="SignalP"/>
    </source>
</evidence>
<evidence type="ECO:0000313" key="2">
    <source>
        <dbReference type="EMBL" id="EKF42795.1"/>
    </source>
</evidence>
<keyword evidence="1" id="KW-0732">Signal</keyword>
<name>K2NTZ9_9HYPH</name>
<dbReference type="RefSeq" id="WP_009450135.1">
    <property type="nucleotide sequence ID" value="NZ_AMSI01000005.1"/>
</dbReference>
<sequence length="96" mass="10018">MRHSHALALGVALFSISAQQLNAAENSCRQARAAVETEGTALFQLKSPGGFIAPRYQSFAEKAPACTLAGLPDEVLYIPETEALACAPVDCKANGA</sequence>